<comment type="subcellular location">
    <subcellularLocation>
        <location evidence="1">Nucleus</location>
        <location evidence="1">Nucleolus</location>
    </subcellularLocation>
</comment>
<dbReference type="InterPro" id="IPR001680">
    <property type="entry name" value="WD40_rpt"/>
</dbReference>
<dbReference type="PANTHER" id="PTHR19865">
    <property type="entry name" value="U3 SMALL NUCLEOLAR RNA INTERACTING PROTEIN 2"/>
    <property type="match status" value="1"/>
</dbReference>
<accession>A0A8S9LQG4</accession>
<evidence type="ECO:0000256" key="10">
    <source>
        <dbReference type="SAM" id="MobiDB-lite"/>
    </source>
</evidence>
<dbReference type="GO" id="GO:0034511">
    <property type="term" value="F:U3 snoRNA binding"/>
    <property type="evidence" value="ECO:0007669"/>
    <property type="project" value="InterPro"/>
</dbReference>
<keyword evidence="8" id="KW-0687">Ribonucleoprotein</keyword>
<proteinExistence type="inferred from homology"/>
<evidence type="ECO:0000256" key="2">
    <source>
        <dbReference type="ARBA" id="ARBA00006777"/>
    </source>
</evidence>
<feature type="compositionally biased region" description="Acidic residues" evidence="10">
    <location>
        <begin position="37"/>
        <end position="50"/>
    </location>
</feature>
<feature type="region of interest" description="Disordered" evidence="10">
    <location>
        <begin position="1"/>
        <end position="133"/>
    </location>
</feature>
<feature type="compositionally biased region" description="Gly residues" evidence="10">
    <location>
        <begin position="1"/>
        <end position="10"/>
    </location>
</feature>
<keyword evidence="7" id="KW-0539">Nucleus</keyword>
<feature type="compositionally biased region" description="Acidic residues" evidence="10">
    <location>
        <begin position="63"/>
        <end position="76"/>
    </location>
</feature>
<evidence type="ECO:0000256" key="4">
    <source>
        <dbReference type="ARBA" id="ARBA00022574"/>
    </source>
</evidence>
<evidence type="ECO:0000256" key="3">
    <source>
        <dbReference type="ARBA" id="ARBA00022552"/>
    </source>
</evidence>
<dbReference type="Gene3D" id="2.130.10.10">
    <property type="entry name" value="YVTN repeat-like/Quinoprotein amine dehydrogenase"/>
    <property type="match status" value="2"/>
</dbReference>
<dbReference type="FunFam" id="2.130.10.10:FF:000483">
    <property type="entry name" value="U3 snoRNP-associated protein-like EMB2271"/>
    <property type="match status" value="1"/>
</dbReference>
<dbReference type="GO" id="GO:0006364">
    <property type="term" value="P:rRNA processing"/>
    <property type="evidence" value="ECO:0007669"/>
    <property type="project" value="UniProtKB-KW"/>
</dbReference>
<dbReference type="InterPro" id="IPR039241">
    <property type="entry name" value="Rrp9-like"/>
</dbReference>
<dbReference type="PANTHER" id="PTHR19865:SF0">
    <property type="entry name" value="U3 SMALL NUCLEOLAR RNA-INTERACTING PROTEIN 2"/>
    <property type="match status" value="1"/>
</dbReference>
<evidence type="ECO:0000256" key="5">
    <source>
        <dbReference type="ARBA" id="ARBA00022737"/>
    </source>
</evidence>
<dbReference type="AlphaFoldDB" id="A0A8S9LQG4"/>
<evidence type="ECO:0000256" key="1">
    <source>
        <dbReference type="ARBA" id="ARBA00004604"/>
    </source>
</evidence>
<dbReference type="InterPro" id="IPR036322">
    <property type="entry name" value="WD40_repeat_dom_sf"/>
</dbReference>
<protein>
    <recommendedName>
        <fullName evidence="12">Anaphase-promoting complex subunit 4 WD40 domain-containing protein</fullName>
    </recommendedName>
</protein>
<reference evidence="11" key="1">
    <citation type="submission" date="2019-12" db="EMBL/GenBank/DDBJ databases">
        <title>Genome sequencing and annotation of Brassica cretica.</title>
        <authorList>
            <person name="Studholme D.J."/>
            <person name="Sarris P.F."/>
        </authorList>
    </citation>
    <scope>NUCLEOTIDE SEQUENCE</scope>
    <source>
        <strain evidence="11">PFS-102/07</strain>
        <tissue evidence="11">Leaf</tissue>
    </source>
</reference>
<feature type="repeat" description="WD" evidence="9">
    <location>
        <begin position="507"/>
        <end position="548"/>
    </location>
</feature>
<keyword evidence="3" id="KW-0698">rRNA processing</keyword>
<dbReference type="PROSITE" id="PS50082">
    <property type="entry name" value="WD_REPEATS_2"/>
    <property type="match status" value="6"/>
</dbReference>
<dbReference type="PRINTS" id="PR00320">
    <property type="entry name" value="GPROTEINBRPT"/>
</dbReference>
<feature type="repeat" description="WD" evidence="9">
    <location>
        <begin position="255"/>
        <end position="296"/>
    </location>
</feature>
<feature type="compositionally biased region" description="Basic and acidic residues" evidence="10">
    <location>
        <begin position="91"/>
        <end position="102"/>
    </location>
</feature>
<dbReference type="SUPFAM" id="SSF50978">
    <property type="entry name" value="WD40 repeat-like"/>
    <property type="match status" value="2"/>
</dbReference>
<keyword evidence="6" id="KW-0694">RNA-binding</keyword>
<feature type="compositionally biased region" description="Basic and acidic residues" evidence="10">
    <location>
        <begin position="51"/>
        <end position="62"/>
    </location>
</feature>
<gene>
    <name evidence="11" type="ORF">F2Q70_00008419</name>
</gene>
<evidence type="ECO:0000256" key="9">
    <source>
        <dbReference type="PROSITE-ProRule" id="PRU00221"/>
    </source>
</evidence>
<evidence type="ECO:0000313" key="11">
    <source>
        <dbReference type="EMBL" id="KAF2609824.1"/>
    </source>
</evidence>
<dbReference type="InterPro" id="IPR019775">
    <property type="entry name" value="WD40_repeat_CS"/>
</dbReference>
<evidence type="ECO:0000256" key="6">
    <source>
        <dbReference type="ARBA" id="ARBA00022884"/>
    </source>
</evidence>
<feature type="compositionally biased region" description="Acidic residues" evidence="10">
    <location>
        <begin position="103"/>
        <end position="116"/>
    </location>
</feature>
<keyword evidence="5" id="KW-0677">Repeat</keyword>
<evidence type="ECO:0000256" key="8">
    <source>
        <dbReference type="ARBA" id="ARBA00023274"/>
    </source>
</evidence>
<comment type="similarity">
    <text evidence="2">Belongs to the WD repeat RRP9 family.</text>
</comment>
<comment type="caution">
    <text evidence="11">The sequence shown here is derived from an EMBL/GenBank/DDBJ whole genome shotgun (WGS) entry which is preliminary data.</text>
</comment>
<sequence>MKHPKGGGFKRGGKKGSTDSDPFFEQETKKRRKVSYDDEDIESIDSDAEENGFHGEDRKGVDEAAEEEEDEFADETAGEKRKRLAEALLLRTREAQRRQREERDDDEEDDEDEDDDIVKTLMKKQQEDSGRVRRTIASSVQEPLSSDEFSIIVNHRKSVVSVALSDDDTRGFSASKDGTILHWDVSSGKSDKYKWPSDEVLKSHGMKVREPRSKKHSRESLALAVSSDGRYLATGGVDRHVHIWDVRTREHVQAFPGHRNTVSCLCFRHGTAELYSGSFDRSVKAWNVEDKAFVQDSFGHQDEILAIDALRKERALTVGRDRTMLLHKMPETSRTIYRAPASSLESCCFISDTEYLSGSDNGTVALWGMLKKKPVFLLKNAHAVVADGTTTNENGDHDYGNSSTTNSWVSSVAVCRGSDLAASGAGNGFVHLMAVEAGAIRPLFKLPLTGFVNSMAFAKSGDEIWKVGMHKVCAKWCGNTSLKAVITILLSVKEELEPLSSDEFSIIVKHRKSVVSVALSDDDTRGFSASKDGTIVHWDVSSGKSDKYKWPNDEVLKSHGMKVREPRSKKHSRESLALAVSSDGRYLATGGVDRHVHIWDVRTREHVQAFPGHRNTISCLCFRHGTAELYSGSFDRSVKAWNVEDKAFVQDSFGHQDEILAIDALRKERALTVGRDRTMLLHKMPETSRTIYRAPASSLESCCFISDTEYLSGSDNGTVALWGMLKKKPVFLLKNAHAVVADGTTTNENGDHDYVNSSTTNSWVSSVAVCRGSDLAASGAGNGFVHLMAVEAGAIRPLFKLPLTGFVNSMAFAKSGKFLIAGVGQETRFGRWGCIKSAQNGVAIHPLRLS</sequence>
<dbReference type="SMART" id="SM00320">
    <property type="entry name" value="WD40"/>
    <property type="match status" value="12"/>
</dbReference>
<feature type="repeat" description="WD" evidence="9">
    <location>
        <begin position="568"/>
        <end position="609"/>
    </location>
</feature>
<dbReference type="PROSITE" id="PS50294">
    <property type="entry name" value="WD_REPEATS_REGION"/>
    <property type="match status" value="6"/>
</dbReference>
<keyword evidence="4 9" id="KW-0853">WD repeat</keyword>
<dbReference type="InterPro" id="IPR020472">
    <property type="entry name" value="WD40_PAC1"/>
</dbReference>
<dbReference type="GO" id="GO:0032040">
    <property type="term" value="C:small-subunit processome"/>
    <property type="evidence" value="ECO:0007669"/>
    <property type="project" value="TreeGrafter"/>
</dbReference>
<dbReference type="Pfam" id="PF00400">
    <property type="entry name" value="WD40"/>
    <property type="match status" value="8"/>
</dbReference>
<dbReference type="PROSITE" id="PS00678">
    <property type="entry name" value="WD_REPEATS_1"/>
    <property type="match status" value="4"/>
</dbReference>
<evidence type="ECO:0000256" key="7">
    <source>
        <dbReference type="ARBA" id="ARBA00023242"/>
    </source>
</evidence>
<name>A0A8S9LQG4_BRACR</name>
<feature type="repeat" description="WD" evidence="9">
    <location>
        <begin position="213"/>
        <end position="254"/>
    </location>
</feature>
<evidence type="ECO:0008006" key="12">
    <source>
        <dbReference type="Google" id="ProtNLM"/>
    </source>
</evidence>
<organism evidence="11">
    <name type="scientific">Brassica cretica</name>
    <name type="common">Mustard</name>
    <dbReference type="NCBI Taxonomy" id="69181"/>
    <lineage>
        <taxon>Eukaryota</taxon>
        <taxon>Viridiplantae</taxon>
        <taxon>Streptophyta</taxon>
        <taxon>Embryophyta</taxon>
        <taxon>Tracheophyta</taxon>
        <taxon>Spermatophyta</taxon>
        <taxon>Magnoliopsida</taxon>
        <taxon>eudicotyledons</taxon>
        <taxon>Gunneridae</taxon>
        <taxon>Pentapetalae</taxon>
        <taxon>rosids</taxon>
        <taxon>malvids</taxon>
        <taxon>Brassicales</taxon>
        <taxon>Brassicaceae</taxon>
        <taxon>Brassiceae</taxon>
        <taxon>Brassica</taxon>
    </lineage>
</organism>
<feature type="repeat" description="WD" evidence="9">
    <location>
        <begin position="610"/>
        <end position="651"/>
    </location>
</feature>
<dbReference type="EMBL" id="QGKY02000089">
    <property type="protein sequence ID" value="KAF2609824.1"/>
    <property type="molecule type" value="Genomic_DNA"/>
</dbReference>
<dbReference type="InterPro" id="IPR015943">
    <property type="entry name" value="WD40/YVTN_repeat-like_dom_sf"/>
</dbReference>
<feature type="repeat" description="WD" evidence="9">
    <location>
        <begin position="152"/>
        <end position="193"/>
    </location>
</feature>